<keyword evidence="3" id="KW-1133">Transmembrane helix</keyword>
<protein>
    <submittedName>
        <fullName evidence="5">Uncharacterized protein</fullName>
    </submittedName>
</protein>
<sequence length="401" mass="43968">MYKWARLGAASRNRAFYQTLLFLFTISVCRAVLVNRTIDSNLGDPVTGFVPIYQPPQNFWVPQLCSECFIRPNPLDAFDGTWNSATYIPGQENVNVTLRFTGTSVAVWVFFIVANSGTHGTGLTTYTHVNITLDGKNAGIFSRSPNPTKQDPNYNVTIFSTSGLANTSHELVVGTNDYYNYSYINFDWAIYTVDDGAPSSQSISTTTAFPSTTAPSSLASTSSSTPAPQSSSSKTGVIVGGTLGGLAVIALVLVFLVRHLRRAPPVRYKKDEGMLDIDVLTQHQPNHNRGIPVPVHAPTQRKAARLREERQRDTDERIQSAQRELDSLRLARDAGFADDSSSAAGASQPSPELASLRNDMQQLRDQIEYLHAQRESDLALILSNEPLPVPPAYTQLSNNVQ</sequence>
<evidence type="ECO:0000313" key="5">
    <source>
        <dbReference type="EMBL" id="KIL56802.1"/>
    </source>
</evidence>
<keyword evidence="4" id="KW-0732">Signal</keyword>
<gene>
    <name evidence="5" type="ORF">M378DRAFT_133674</name>
</gene>
<dbReference type="STRING" id="946122.A0A0C2W6M8"/>
<accession>A0A0C2W6M8</accession>
<evidence type="ECO:0000313" key="6">
    <source>
        <dbReference type="Proteomes" id="UP000054549"/>
    </source>
</evidence>
<dbReference type="OrthoDB" id="2758521at2759"/>
<keyword evidence="3" id="KW-0812">Transmembrane</keyword>
<dbReference type="Proteomes" id="UP000054549">
    <property type="component" value="Unassembled WGS sequence"/>
</dbReference>
<dbReference type="Gene3D" id="2.60.120.260">
    <property type="entry name" value="Galactose-binding domain-like"/>
    <property type="match status" value="1"/>
</dbReference>
<keyword evidence="3" id="KW-0472">Membrane</keyword>
<organism evidence="5 6">
    <name type="scientific">Amanita muscaria (strain Koide BX008)</name>
    <dbReference type="NCBI Taxonomy" id="946122"/>
    <lineage>
        <taxon>Eukaryota</taxon>
        <taxon>Fungi</taxon>
        <taxon>Dikarya</taxon>
        <taxon>Basidiomycota</taxon>
        <taxon>Agaricomycotina</taxon>
        <taxon>Agaricomycetes</taxon>
        <taxon>Agaricomycetidae</taxon>
        <taxon>Agaricales</taxon>
        <taxon>Pluteineae</taxon>
        <taxon>Amanitaceae</taxon>
        <taxon>Amanita</taxon>
    </lineage>
</organism>
<dbReference type="InParanoid" id="A0A0C2W6M8"/>
<dbReference type="EMBL" id="KN818399">
    <property type="protein sequence ID" value="KIL56802.1"/>
    <property type="molecule type" value="Genomic_DNA"/>
</dbReference>
<feature type="signal peptide" evidence="4">
    <location>
        <begin position="1"/>
        <end position="31"/>
    </location>
</feature>
<feature type="coiled-coil region" evidence="1">
    <location>
        <begin position="311"/>
        <end position="373"/>
    </location>
</feature>
<keyword evidence="6" id="KW-1185">Reference proteome</keyword>
<keyword evidence="1" id="KW-0175">Coiled coil</keyword>
<proteinExistence type="predicted"/>
<feature type="transmembrane region" description="Helical" evidence="3">
    <location>
        <begin position="236"/>
        <end position="257"/>
    </location>
</feature>
<evidence type="ECO:0000256" key="3">
    <source>
        <dbReference type="SAM" id="Phobius"/>
    </source>
</evidence>
<reference evidence="5 6" key="1">
    <citation type="submission" date="2014-04" db="EMBL/GenBank/DDBJ databases">
        <title>Evolutionary Origins and Diversification of the Mycorrhizal Mutualists.</title>
        <authorList>
            <consortium name="DOE Joint Genome Institute"/>
            <consortium name="Mycorrhizal Genomics Consortium"/>
            <person name="Kohler A."/>
            <person name="Kuo A."/>
            <person name="Nagy L.G."/>
            <person name="Floudas D."/>
            <person name="Copeland A."/>
            <person name="Barry K.W."/>
            <person name="Cichocki N."/>
            <person name="Veneault-Fourrey C."/>
            <person name="LaButti K."/>
            <person name="Lindquist E.A."/>
            <person name="Lipzen A."/>
            <person name="Lundell T."/>
            <person name="Morin E."/>
            <person name="Murat C."/>
            <person name="Riley R."/>
            <person name="Ohm R."/>
            <person name="Sun H."/>
            <person name="Tunlid A."/>
            <person name="Henrissat B."/>
            <person name="Grigoriev I.V."/>
            <person name="Hibbett D.S."/>
            <person name="Martin F."/>
        </authorList>
    </citation>
    <scope>NUCLEOTIDE SEQUENCE [LARGE SCALE GENOMIC DNA]</scope>
    <source>
        <strain evidence="5 6">Koide BX008</strain>
    </source>
</reference>
<dbReference type="AlphaFoldDB" id="A0A0C2W6M8"/>
<evidence type="ECO:0000256" key="1">
    <source>
        <dbReference type="SAM" id="Coils"/>
    </source>
</evidence>
<feature type="chain" id="PRO_5002173443" evidence="4">
    <location>
        <begin position="32"/>
        <end position="401"/>
    </location>
</feature>
<feature type="region of interest" description="Disordered" evidence="2">
    <location>
        <begin position="202"/>
        <end position="234"/>
    </location>
</feature>
<evidence type="ECO:0000256" key="4">
    <source>
        <dbReference type="SAM" id="SignalP"/>
    </source>
</evidence>
<name>A0A0C2W6M8_AMAMK</name>
<dbReference type="HOGENOM" id="CLU_033259_3_0_1"/>
<evidence type="ECO:0000256" key="2">
    <source>
        <dbReference type="SAM" id="MobiDB-lite"/>
    </source>
</evidence>